<dbReference type="Pfam" id="PF07730">
    <property type="entry name" value="HisKA_3"/>
    <property type="match status" value="1"/>
</dbReference>
<feature type="domain" description="GAF" evidence="9">
    <location>
        <begin position="663"/>
        <end position="814"/>
    </location>
</feature>
<evidence type="ECO:0000259" key="9">
    <source>
        <dbReference type="SMART" id="SM00065"/>
    </source>
</evidence>
<dbReference type="SMART" id="SM00065">
    <property type="entry name" value="GAF"/>
    <property type="match status" value="2"/>
</dbReference>
<dbReference type="Proteomes" id="UP001597145">
    <property type="component" value="Unassembled WGS sequence"/>
</dbReference>
<dbReference type="Gene3D" id="1.20.5.1930">
    <property type="match status" value="1"/>
</dbReference>
<keyword evidence="8" id="KW-0902">Two-component regulatory system</keyword>
<evidence type="ECO:0000256" key="1">
    <source>
        <dbReference type="ARBA" id="ARBA00000085"/>
    </source>
</evidence>
<dbReference type="InterPro" id="IPR029016">
    <property type="entry name" value="GAF-like_dom_sf"/>
</dbReference>
<dbReference type="PANTHER" id="PTHR24421:SF10">
    <property type="entry name" value="NITRATE_NITRITE SENSOR PROTEIN NARQ"/>
    <property type="match status" value="1"/>
</dbReference>
<dbReference type="PANTHER" id="PTHR24421">
    <property type="entry name" value="NITRATE/NITRITE SENSOR PROTEIN NARX-RELATED"/>
    <property type="match status" value="1"/>
</dbReference>
<keyword evidence="7" id="KW-0067">ATP-binding</keyword>
<dbReference type="Gene3D" id="3.30.450.40">
    <property type="match status" value="2"/>
</dbReference>
<comment type="caution">
    <text evidence="11">The sequence shown here is derived from an EMBL/GenBank/DDBJ whole genome shotgun (WGS) entry which is preliminary data.</text>
</comment>
<dbReference type="InterPro" id="IPR003594">
    <property type="entry name" value="HATPase_dom"/>
</dbReference>
<dbReference type="InterPro" id="IPR011712">
    <property type="entry name" value="Sig_transdc_His_kin_sub3_dim/P"/>
</dbReference>
<dbReference type="InterPro" id="IPR003018">
    <property type="entry name" value="GAF"/>
</dbReference>
<protein>
    <recommendedName>
        <fullName evidence="2">histidine kinase</fullName>
        <ecNumber evidence="2">2.7.13.3</ecNumber>
    </recommendedName>
</protein>
<name>A0ABW4FH82_9PSEU</name>
<dbReference type="CDD" id="cd16917">
    <property type="entry name" value="HATPase_UhpB-NarQ-NarX-like"/>
    <property type="match status" value="1"/>
</dbReference>
<reference evidence="12" key="1">
    <citation type="journal article" date="2019" name="Int. J. Syst. Evol. Microbiol.">
        <title>The Global Catalogue of Microorganisms (GCM) 10K type strain sequencing project: providing services to taxonomists for standard genome sequencing and annotation.</title>
        <authorList>
            <consortium name="The Broad Institute Genomics Platform"/>
            <consortium name="The Broad Institute Genome Sequencing Center for Infectious Disease"/>
            <person name="Wu L."/>
            <person name="Ma J."/>
        </authorList>
    </citation>
    <scope>NUCLEOTIDE SEQUENCE [LARGE SCALE GENOMIC DNA]</scope>
    <source>
        <strain evidence="12">JCM 12165</strain>
    </source>
</reference>
<evidence type="ECO:0000256" key="7">
    <source>
        <dbReference type="ARBA" id="ARBA00022840"/>
    </source>
</evidence>
<comment type="catalytic activity">
    <reaction evidence="1">
        <text>ATP + protein L-histidine = ADP + protein N-phospho-L-histidine.</text>
        <dbReference type="EC" id="2.7.13.3"/>
    </reaction>
</comment>
<feature type="domain" description="Histidine kinase/HSP90-like ATPase" evidence="10">
    <location>
        <begin position="1091"/>
        <end position="1184"/>
    </location>
</feature>
<dbReference type="RefSeq" id="WP_343984179.1">
    <property type="nucleotide sequence ID" value="NZ_BAAAJG010000020.1"/>
</dbReference>
<dbReference type="EMBL" id="JBHUCP010000005">
    <property type="protein sequence ID" value="MFD1529543.1"/>
    <property type="molecule type" value="Genomic_DNA"/>
</dbReference>
<sequence>MVDQQLAPALAEGVLVVEPGLREAVRFRHDRTREVILGGLDPLRRRALQLAMARRLAGVPELYAVAAEQFLPVIDAVADAAERHLVVGLLRRAADQAALVGDHALLDALLVAALRLIEPGETTTLIEVHTGRHAALYGLGRLEEADEEYRTIDRLCPTAMQRADATCVQVSSLTHRKRFTEAIDLGIESLRECDITVPAADQLGQELDHQYGYLYRWLDTDTADELARPEITDRRLLAAARLIDAILPTAYFAADHASHTWLSLEALRIWIEHGPGRTLFGPAGTAAFAAVAQRCDYRAGYRAFRRLLEVGEARGYEPETSRAHYAFAVISGWYEPIENCVDAILRAREGLIAGGDLANAGYTYLTIDWYLQDCAPTLDHLDDQVEAGVAFVRRTGSEQTGQALDGHRWLAGALRGESFAAAGDAVPTDRYADNPLALFQAHLNQAIAAAVFGDPVDLTKHTAAVMPLLPAVLGIYATAVARLLCGLALAEQARASDGDERVALLSELDETTRWLAARAADAPDNFRHLLRWLEAERAWAVGDVRAAELAFDAARREVAGRARPWHRALITERTACFHLARGLEHTGHELLAQARQAYLAWGASAKVDQLDWAYPTLRPHSEATVGPGGNRPADPHQRGTVTTGTLDLLGILAASQALSSETTIERLHTRVVQVLRAMTGATNVHLLLWDDDGHDWLLPAPGGDGGAAQIGGTGHENAVPMSVLRYAQRTGEPLVVADATGDDRFARDPYFTDLDRCSLLALPILSRGALRAVLLLENRLIRGAFTTGRLDAIQLIAGQLAVSLDNAQLYAEYRRIADEQAALRRVATLVARAAPPEEVFAAVTAEAARQLPADHANLLRYEPDGAVTFVAARDAPIIGTRARLGGRNIATLVFETGQPARLDDYADASGATADLGQEWGFRAAVGAPIRVAGRLWGVMIAGSRREESLPPDTEERLAGFTELVATAIANAETQAQLTASRARIVAAADQARRRIERDLHDGTQQRLVFLALQLRAAQTAVPPEACDLEAQLDDLAAEATSALDELRELARGIHPSILAEGGLRPALKTLARRSAVPAELDVRVDGRLPEQIEVATYFVVSEALTNAAKHAHASVVHVEVDTGQGGDGVLQVRVRDDGRGGASFAHGSGLVGLKDRVEALGGRFGVQSVPGAGTTVQAELPLRAVCG</sequence>
<dbReference type="InterPro" id="IPR036890">
    <property type="entry name" value="HATPase_C_sf"/>
</dbReference>
<keyword evidence="12" id="KW-1185">Reference proteome</keyword>
<keyword evidence="5" id="KW-0547">Nucleotide-binding</keyword>
<dbReference type="EC" id="2.7.13.3" evidence="2"/>
<evidence type="ECO:0000313" key="12">
    <source>
        <dbReference type="Proteomes" id="UP001597145"/>
    </source>
</evidence>
<evidence type="ECO:0000313" key="11">
    <source>
        <dbReference type="EMBL" id="MFD1529543.1"/>
    </source>
</evidence>
<evidence type="ECO:0000256" key="4">
    <source>
        <dbReference type="ARBA" id="ARBA00022679"/>
    </source>
</evidence>
<evidence type="ECO:0000256" key="3">
    <source>
        <dbReference type="ARBA" id="ARBA00022553"/>
    </source>
</evidence>
<feature type="domain" description="GAF" evidence="9">
    <location>
        <begin position="835"/>
        <end position="978"/>
    </location>
</feature>
<evidence type="ECO:0000256" key="6">
    <source>
        <dbReference type="ARBA" id="ARBA00022777"/>
    </source>
</evidence>
<evidence type="ECO:0000259" key="10">
    <source>
        <dbReference type="SMART" id="SM00387"/>
    </source>
</evidence>
<evidence type="ECO:0000256" key="2">
    <source>
        <dbReference type="ARBA" id="ARBA00012438"/>
    </source>
</evidence>
<dbReference type="InterPro" id="IPR050482">
    <property type="entry name" value="Sensor_HK_TwoCompSys"/>
</dbReference>
<dbReference type="Pfam" id="PF02518">
    <property type="entry name" value="HATPase_c"/>
    <property type="match status" value="1"/>
</dbReference>
<dbReference type="SUPFAM" id="SSF55874">
    <property type="entry name" value="ATPase domain of HSP90 chaperone/DNA topoisomerase II/histidine kinase"/>
    <property type="match status" value="1"/>
</dbReference>
<dbReference type="SUPFAM" id="SSF55781">
    <property type="entry name" value="GAF domain-like"/>
    <property type="match status" value="2"/>
</dbReference>
<proteinExistence type="predicted"/>
<gene>
    <name evidence="11" type="ORF">ACFSCY_08815</name>
</gene>
<accession>A0ABW4FH82</accession>
<evidence type="ECO:0000256" key="8">
    <source>
        <dbReference type="ARBA" id="ARBA00023012"/>
    </source>
</evidence>
<dbReference type="SMART" id="SM00387">
    <property type="entry name" value="HATPase_c"/>
    <property type="match status" value="1"/>
</dbReference>
<keyword evidence="3" id="KW-0597">Phosphoprotein</keyword>
<dbReference type="Gene3D" id="3.30.565.10">
    <property type="entry name" value="Histidine kinase-like ATPase, C-terminal domain"/>
    <property type="match status" value="1"/>
</dbReference>
<dbReference type="Pfam" id="PF01590">
    <property type="entry name" value="GAF"/>
    <property type="match status" value="2"/>
</dbReference>
<keyword evidence="6" id="KW-0418">Kinase</keyword>
<keyword evidence="4" id="KW-0808">Transferase</keyword>
<evidence type="ECO:0000256" key="5">
    <source>
        <dbReference type="ARBA" id="ARBA00022741"/>
    </source>
</evidence>
<organism evidence="11 12">
    <name type="scientific">Pseudonocardia aurantiaca</name>
    <dbReference type="NCBI Taxonomy" id="75290"/>
    <lineage>
        <taxon>Bacteria</taxon>
        <taxon>Bacillati</taxon>
        <taxon>Actinomycetota</taxon>
        <taxon>Actinomycetes</taxon>
        <taxon>Pseudonocardiales</taxon>
        <taxon>Pseudonocardiaceae</taxon>
        <taxon>Pseudonocardia</taxon>
    </lineage>
</organism>